<reference evidence="1" key="1">
    <citation type="submission" date="2018-05" db="EMBL/GenBank/DDBJ databases">
        <authorList>
            <person name="Lanie J.A."/>
            <person name="Ng W.-L."/>
            <person name="Kazmierczak K.M."/>
            <person name="Andrzejewski T.M."/>
            <person name="Davidsen T.M."/>
            <person name="Wayne K.J."/>
            <person name="Tettelin H."/>
            <person name="Glass J.I."/>
            <person name="Rusch D."/>
            <person name="Podicherti R."/>
            <person name="Tsui H.-C.T."/>
            <person name="Winkler M.E."/>
        </authorList>
    </citation>
    <scope>NUCLEOTIDE SEQUENCE</scope>
</reference>
<dbReference type="Gene3D" id="1.10.10.1150">
    <property type="entry name" value="Coenzyme PQQ synthesis protein D (PqqD)"/>
    <property type="match status" value="1"/>
</dbReference>
<dbReference type="Pfam" id="PF05402">
    <property type="entry name" value="PqqD"/>
    <property type="match status" value="1"/>
</dbReference>
<dbReference type="InterPro" id="IPR008792">
    <property type="entry name" value="PQQD"/>
</dbReference>
<proteinExistence type="predicted"/>
<protein>
    <recommendedName>
        <fullName evidence="2">PqqD family protein</fullName>
    </recommendedName>
</protein>
<dbReference type="EMBL" id="UINC01117914">
    <property type="protein sequence ID" value="SVC90673.1"/>
    <property type="molecule type" value="Genomic_DNA"/>
</dbReference>
<evidence type="ECO:0000313" key="1">
    <source>
        <dbReference type="EMBL" id="SVC90673.1"/>
    </source>
</evidence>
<evidence type="ECO:0008006" key="2">
    <source>
        <dbReference type="Google" id="ProtNLM"/>
    </source>
</evidence>
<sequence>MTKKELLLKKPIRSTDEDIQWEYENDIVIITYPKNFGKLEKWLHDRIGGPEEVRRPLDRYTSHIWKLCDGENSILDIIAEFDKKFGEEVAPAIERVQLFLEKLLELRLISIK</sequence>
<gene>
    <name evidence="1" type="ORF">METZ01_LOCUS343527</name>
</gene>
<accession>A0A382QYU4</accession>
<dbReference type="AlphaFoldDB" id="A0A382QYU4"/>
<name>A0A382QYU4_9ZZZZ</name>
<organism evidence="1">
    <name type="scientific">marine metagenome</name>
    <dbReference type="NCBI Taxonomy" id="408172"/>
    <lineage>
        <taxon>unclassified sequences</taxon>
        <taxon>metagenomes</taxon>
        <taxon>ecological metagenomes</taxon>
    </lineage>
</organism>
<dbReference type="InterPro" id="IPR041881">
    <property type="entry name" value="PqqD_sf"/>
</dbReference>